<dbReference type="EMBL" id="DXBJ01000048">
    <property type="protein sequence ID" value="HIZ58249.1"/>
    <property type="molecule type" value="Genomic_DNA"/>
</dbReference>
<dbReference type="InterPro" id="IPR032710">
    <property type="entry name" value="NTF2-like_dom_sf"/>
</dbReference>
<evidence type="ECO:0000259" key="1">
    <source>
        <dbReference type="Pfam" id="PF12680"/>
    </source>
</evidence>
<feature type="domain" description="SnoaL-like" evidence="1">
    <location>
        <begin position="8"/>
        <end position="109"/>
    </location>
</feature>
<dbReference type="SUPFAM" id="SSF54427">
    <property type="entry name" value="NTF2-like"/>
    <property type="match status" value="1"/>
</dbReference>
<name>A0A9D2FFJ3_9FIRM</name>
<gene>
    <name evidence="2" type="ORF">H9725_06680</name>
</gene>
<evidence type="ECO:0000313" key="3">
    <source>
        <dbReference type="Proteomes" id="UP000824065"/>
    </source>
</evidence>
<dbReference type="Proteomes" id="UP000824065">
    <property type="component" value="Unassembled WGS sequence"/>
</dbReference>
<protein>
    <submittedName>
        <fullName evidence="2">Nuclear transport factor 2 family protein</fullName>
    </submittedName>
</protein>
<evidence type="ECO:0000313" key="2">
    <source>
        <dbReference type="EMBL" id="HIZ58249.1"/>
    </source>
</evidence>
<reference evidence="2" key="1">
    <citation type="journal article" date="2021" name="PeerJ">
        <title>Extensive microbial diversity within the chicken gut microbiome revealed by metagenomics and culture.</title>
        <authorList>
            <person name="Gilroy R."/>
            <person name="Ravi A."/>
            <person name="Getino M."/>
            <person name="Pursley I."/>
            <person name="Horton D.L."/>
            <person name="Alikhan N.F."/>
            <person name="Baker D."/>
            <person name="Gharbi K."/>
            <person name="Hall N."/>
            <person name="Watson M."/>
            <person name="Adriaenssens E.M."/>
            <person name="Foster-Nyarko E."/>
            <person name="Jarju S."/>
            <person name="Secka A."/>
            <person name="Antonio M."/>
            <person name="Oren A."/>
            <person name="Chaudhuri R.R."/>
            <person name="La Ragione R."/>
            <person name="Hildebrand F."/>
            <person name="Pallen M.J."/>
        </authorList>
    </citation>
    <scope>NUCLEOTIDE SEQUENCE</scope>
    <source>
        <strain evidence="2">ChiBcec16-3735</strain>
    </source>
</reference>
<comment type="caution">
    <text evidence="2">The sequence shown here is derived from an EMBL/GenBank/DDBJ whole genome shotgun (WGS) entry which is preliminary data.</text>
</comment>
<accession>A0A9D2FFJ3</accession>
<sequence length="139" mass="16989">MEERERIVRLWFEMWLEQKDLGIDEIFAEDVIYTESWGPQYRGREAVQHWFKEWNTRGRVLVWDIRQFFHKEGQTVVEWYFRNTMQDGRVEEFDGVSRIEWTPEGKIAALKEFGCNSHTYDPYRSGPEPVFRDEAARWF</sequence>
<reference evidence="2" key="2">
    <citation type="submission" date="2021-04" db="EMBL/GenBank/DDBJ databases">
        <authorList>
            <person name="Gilroy R."/>
        </authorList>
    </citation>
    <scope>NUCLEOTIDE SEQUENCE</scope>
    <source>
        <strain evidence="2">ChiBcec16-3735</strain>
    </source>
</reference>
<dbReference type="Gene3D" id="3.10.450.50">
    <property type="match status" value="1"/>
</dbReference>
<organism evidence="2 3">
    <name type="scientific">Candidatus Faecalibacterium gallistercoris</name>
    <dbReference type="NCBI Taxonomy" id="2838579"/>
    <lineage>
        <taxon>Bacteria</taxon>
        <taxon>Bacillati</taxon>
        <taxon>Bacillota</taxon>
        <taxon>Clostridia</taxon>
        <taxon>Eubacteriales</taxon>
        <taxon>Oscillospiraceae</taxon>
        <taxon>Faecalibacterium</taxon>
    </lineage>
</organism>
<dbReference type="InterPro" id="IPR037401">
    <property type="entry name" value="SnoaL-like"/>
</dbReference>
<proteinExistence type="predicted"/>
<dbReference type="Pfam" id="PF12680">
    <property type="entry name" value="SnoaL_2"/>
    <property type="match status" value="1"/>
</dbReference>
<dbReference type="AlphaFoldDB" id="A0A9D2FFJ3"/>